<evidence type="ECO:0000259" key="4">
    <source>
        <dbReference type="PROSITE" id="PS50157"/>
    </source>
</evidence>
<dbReference type="InParanoid" id="A0A212FGS9"/>
<dbReference type="Pfam" id="PF07776">
    <property type="entry name" value="zf-AD"/>
    <property type="match status" value="1"/>
</dbReference>
<gene>
    <name evidence="6" type="ORF">KGM_204457</name>
</gene>
<keyword evidence="2" id="KW-0862">Zinc</keyword>
<dbReference type="KEGG" id="dpl:KGM_204457"/>
<name>A0A212FGS9_DANPL</name>
<dbReference type="PROSITE" id="PS00028">
    <property type="entry name" value="ZINC_FINGER_C2H2_1"/>
    <property type="match status" value="1"/>
</dbReference>
<feature type="binding site" evidence="2">
    <location>
        <position position="56"/>
    </location>
    <ligand>
        <name>Zn(2+)</name>
        <dbReference type="ChEBI" id="CHEBI:29105"/>
    </ligand>
</feature>
<dbReference type="InterPro" id="IPR013087">
    <property type="entry name" value="Znf_C2H2_type"/>
</dbReference>
<dbReference type="SMART" id="SM00355">
    <property type="entry name" value="ZnF_C2H2"/>
    <property type="match status" value="1"/>
</dbReference>
<proteinExistence type="predicted"/>
<keyword evidence="1" id="KW-0863">Zinc-finger</keyword>
<feature type="domain" description="ZAD" evidence="5">
    <location>
        <begin position="12"/>
        <end position="80"/>
    </location>
</feature>
<dbReference type="InterPro" id="IPR012934">
    <property type="entry name" value="Znf_AD"/>
</dbReference>
<organism evidence="6 7">
    <name type="scientific">Danaus plexippus plexippus</name>
    <dbReference type="NCBI Taxonomy" id="278856"/>
    <lineage>
        <taxon>Eukaryota</taxon>
        <taxon>Metazoa</taxon>
        <taxon>Ecdysozoa</taxon>
        <taxon>Arthropoda</taxon>
        <taxon>Hexapoda</taxon>
        <taxon>Insecta</taxon>
        <taxon>Pterygota</taxon>
        <taxon>Neoptera</taxon>
        <taxon>Endopterygota</taxon>
        <taxon>Lepidoptera</taxon>
        <taxon>Glossata</taxon>
        <taxon>Ditrysia</taxon>
        <taxon>Papilionoidea</taxon>
        <taxon>Nymphalidae</taxon>
        <taxon>Danainae</taxon>
        <taxon>Danaini</taxon>
        <taxon>Danaina</taxon>
        <taxon>Danaus</taxon>
        <taxon>Danaus</taxon>
    </lineage>
</organism>
<dbReference type="EMBL" id="AGBW02008599">
    <property type="protein sequence ID" value="OWR52937.1"/>
    <property type="molecule type" value="Genomic_DNA"/>
</dbReference>
<evidence type="ECO:0000256" key="1">
    <source>
        <dbReference type="PROSITE-ProRule" id="PRU00042"/>
    </source>
</evidence>
<dbReference type="Proteomes" id="UP000007151">
    <property type="component" value="Unassembled WGS sequence"/>
</dbReference>
<dbReference type="AlphaFoldDB" id="A0A212FGS9"/>
<dbReference type="GO" id="GO:0005634">
    <property type="term" value="C:nucleus"/>
    <property type="evidence" value="ECO:0007669"/>
    <property type="project" value="InterPro"/>
</dbReference>
<dbReference type="PROSITE" id="PS51915">
    <property type="entry name" value="ZAD"/>
    <property type="match status" value="1"/>
</dbReference>
<dbReference type="eggNOG" id="ENOG502T715">
    <property type="taxonomic scope" value="Eukaryota"/>
</dbReference>
<sequence>MSMIEVDPNLFIMCRLCLDETGQYQIVPKVQRQIKYCFEINVEPFDGLPQLICKKCESILSQYASIKQMYQEKQNKFMEKMKSNVLARLSSLFKGKQKFLRPNNPVPTENIPSPNENNCTQQHQDTVFSTQQIDSVKNNLEPGKKEKSKRKSLSLKLSKKMFLKEDESLNSKYENLCSNNEDNSQTIITNSVSTKSKSSWISDYSKTFVCRICSKVYKDKRDVMSHMKKHESLIMSYSNIINSHLDIAINKIDKTPNITGKKKYVVFSEDKIIKNEHALYYIVYCAKVKRDRSLSSSSDDDVVGRKSKYKRQRFISEDSQSSANIEVIEDNIASADVEIQNEKCDTNDKNDEDDRISDENVDCVNIDADEISNESSKETACRKEKPVKKPPQRNKMTITDIITACRNRYLNRHETYKNVSKLQENMESFLQHKFLSIGTKIVHKGLNSTGLLRYLEHKALDINWLQSKNSHSNIIIKTKLKDTNAVSISLDNLALKNISHYIKDHPTRDFVDVFENVLSEKEAGDASSSSSSVIVLNDNQTDKCYNNNVNSKLKTLLASNKETENEGEAVLVLRSSQESDKQNCTKILNASPVANPKQLPNKKSNTPMPTETLSGADDVLLNYNNDESNMSFITSVISLANYDQEKHKEKNCPPRPENTQKNGTETNMPRIKVKSVSELMPDKSKEKPSDPIARTGWTATSLVPIASNASMVYVANVSQYKPSEPATVLCYPQRFCNVNNNRIEIPESNAPPPKHVPTKVTQECVIMHTVELPNTKTNSPFKYFQRLLQLHNIVLLDSTAAVPHTMKCIIKFTLGFQQENNAPVSLSLTLFYDGSVFCIKVTDMALKEIDISKLSANWQWEILKVFKGDIVNKLHINALKHGLDINAKVNYFVSLLKSIVFTK</sequence>
<feature type="compositionally biased region" description="Polar residues" evidence="3">
    <location>
        <begin position="106"/>
        <end position="121"/>
    </location>
</feature>
<keyword evidence="7" id="KW-1185">Reference proteome</keyword>
<comment type="caution">
    <text evidence="6">The sequence shown here is derived from an EMBL/GenBank/DDBJ whole genome shotgun (WGS) entry which is preliminary data.</text>
</comment>
<keyword evidence="2" id="KW-0479">Metal-binding</keyword>
<evidence type="ECO:0000256" key="2">
    <source>
        <dbReference type="PROSITE-ProRule" id="PRU01263"/>
    </source>
</evidence>
<evidence type="ECO:0000259" key="5">
    <source>
        <dbReference type="PROSITE" id="PS51915"/>
    </source>
</evidence>
<feature type="region of interest" description="Disordered" evidence="3">
    <location>
        <begin position="101"/>
        <end position="121"/>
    </location>
</feature>
<dbReference type="SUPFAM" id="SSF57716">
    <property type="entry name" value="Glucocorticoid receptor-like (DNA-binding domain)"/>
    <property type="match status" value="1"/>
</dbReference>
<evidence type="ECO:0000313" key="7">
    <source>
        <dbReference type="Proteomes" id="UP000007151"/>
    </source>
</evidence>
<feature type="region of interest" description="Disordered" evidence="3">
    <location>
        <begin position="646"/>
        <end position="665"/>
    </location>
</feature>
<accession>A0A212FGS9</accession>
<dbReference type="GO" id="GO:0008270">
    <property type="term" value="F:zinc ion binding"/>
    <property type="evidence" value="ECO:0007669"/>
    <property type="project" value="UniProtKB-UniRule"/>
</dbReference>
<evidence type="ECO:0000313" key="6">
    <source>
        <dbReference type="EMBL" id="OWR52937.1"/>
    </source>
</evidence>
<feature type="binding site" evidence="2">
    <location>
        <position position="14"/>
    </location>
    <ligand>
        <name>Zn(2+)</name>
        <dbReference type="ChEBI" id="CHEBI:29105"/>
    </ligand>
</feature>
<evidence type="ECO:0000256" key="3">
    <source>
        <dbReference type="SAM" id="MobiDB-lite"/>
    </source>
</evidence>
<feature type="binding site" evidence="2">
    <location>
        <position position="17"/>
    </location>
    <ligand>
        <name>Zn(2+)</name>
        <dbReference type="ChEBI" id="CHEBI:29105"/>
    </ligand>
</feature>
<feature type="domain" description="C2H2-type" evidence="4">
    <location>
        <begin position="208"/>
        <end position="230"/>
    </location>
</feature>
<dbReference type="SMART" id="SM00868">
    <property type="entry name" value="zf-AD"/>
    <property type="match status" value="1"/>
</dbReference>
<protein>
    <submittedName>
        <fullName evidence="6">Uncharacterized protein</fullName>
    </submittedName>
</protein>
<feature type="binding site" evidence="2">
    <location>
        <position position="53"/>
    </location>
    <ligand>
        <name>Zn(2+)</name>
        <dbReference type="ChEBI" id="CHEBI:29105"/>
    </ligand>
</feature>
<reference evidence="6 7" key="1">
    <citation type="journal article" date="2011" name="Cell">
        <title>The monarch butterfly genome yields insights into long-distance migration.</title>
        <authorList>
            <person name="Zhan S."/>
            <person name="Merlin C."/>
            <person name="Boore J.L."/>
            <person name="Reppert S.M."/>
        </authorList>
    </citation>
    <scope>NUCLEOTIDE SEQUENCE [LARGE SCALE GENOMIC DNA]</scope>
    <source>
        <strain evidence="6">F-2</strain>
    </source>
</reference>
<dbReference type="PROSITE" id="PS50157">
    <property type="entry name" value="ZINC_FINGER_C2H2_2"/>
    <property type="match status" value="1"/>
</dbReference>